<feature type="non-terminal residue" evidence="1">
    <location>
        <position position="1"/>
    </location>
</feature>
<proteinExistence type="predicted"/>
<organism evidence="1 2">
    <name type="scientific">Pseudolycoriella hygida</name>
    <dbReference type="NCBI Taxonomy" id="35572"/>
    <lineage>
        <taxon>Eukaryota</taxon>
        <taxon>Metazoa</taxon>
        <taxon>Ecdysozoa</taxon>
        <taxon>Arthropoda</taxon>
        <taxon>Hexapoda</taxon>
        <taxon>Insecta</taxon>
        <taxon>Pterygota</taxon>
        <taxon>Neoptera</taxon>
        <taxon>Endopterygota</taxon>
        <taxon>Diptera</taxon>
        <taxon>Nematocera</taxon>
        <taxon>Sciaroidea</taxon>
        <taxon>Sciaridae</taxon>
        <taxon>Pseudolycoriella</taxon>
    </lineage>
</organism>
<accession>A0A9Q0N970</accession>
<name>A0A9Q0N970_9DIPT</name>
<keyword evidence="2" id="KW-1185">Reference proteome</keyword>
<evidence type="ECO:0000313" key="1">
    <source>
        <dbReference type="EMBL" id="KAJ6645321.1"/>
    </source>
</evidence>
<reference evidence="1" key="1">
    <citation type="submission" date="2022-07" db="EMBL/GenBank/DDBJ databases">
        <authorList>
            <person name="Trinca V."/>
            <person name="Uliana J.V.C."/>
            <person name="Torres T.T."/>
            <person name="Ward R.J."/>
            <person name="Monesi N."/>
        </authorList>
    </citation>
    <scope>NUCLEOTIDE SEQUENCE</scope>
    <source>
        <strain evidence="1">HSMRA1968</strain>
        <tissue evidence="1">Whole embryos</tissue>
    </source>
</reference>
<dbReference type="Proteomes" id="UP001151699">
    <property type="component" value="Chromosome A"/>
</dbReference>
<dbReference type="OrthoDB" id="7790556at2759"/>
<protein>
    <submittedName>
        <fullName evidence="1">Uncharacterized protein</fullName>
    </submittedName>
</protein>
<gene>
    <name evidence="1" type="ORF">Bhyg_00526</name>
</gene>
<dbReference type="EMBL" id="WJQU01000001">
    <property type="protein sequence ID" value="KAJ6645321.1"/>
    <property type="molecule type" value="Genomic_DNA"/>
</dbReference>
<evidence type="ECO:0000313" key="2">
    <source>
        <dbReference type="Proteomes" id="UP001151699"/>
    </source>
</evidence>
<dbReference type="AlphaFoldDB" id="A0A9Q0N970"/>
<sequence length="72" mass="8075">MIVMLVSHDFFFVSNGQDAPKSQCSSLSDGESFEGFGENYNQEGGIDLELAPHLNSTRVHETLPNRRWGSMR</sequence>
<comment type="caution">
    <text evidence="1">The sequence shown here is derived from an EMBL/GenBank/DDBJ whole genome shotgun (WGS) entry which is preliminary data.</text>
</comment>